<dbReference type="SUPFAM" id="SSF55021">
    <property type="entry name" value="ACT-like"/>
    <property type="match status" value="1"/>
</dbReference>
<accession>A0A917S3J0</accession>
<gene>
    <name evidence="2" type="ORF">GCM10011575_11700</name>
</gene>
<evidence type="ECO:0000313" key="2">
    <source>
        <dbReference type="EMBL" id="GGL54974.1"/>
    </source>
</evidence>
<reference evidence="2" key="2">
    <citation type="submission" date="2020-09" db="EMBL/GenBank/DDBJ databases">
        <authorList>
            <person name="Sun Q."/>
            <person name="Zhou Y."/>
        </authorList>
    </citation>
    <scope>NUCLEOTIDE SEQUENCE</scope>
    <source>
        <strain evidence="2">CGMCC 4.7306</strain>
    </source>
</reference>
<evidence type="ECO:0000259" key="1">
    <source>
        <dbReference type="PROSITE" id="PS51671"/>
    </source>
</evidence>
<keyword evidence="3" id="KW-1185">Reference proteome</keyword>
<name>A0A917S3J0_9ACTN</name>
<organism evidence="2 3">
    <name type="scientific">Microlunatus endophyticus</name>
    <dbReference type="NCBI Taxonomy" id="1716077"/>
    <lineage>
        <taxon>Bacteria</taxon>
        <taxon>Bacillati</taxon>
        <taxon>Actinomycetota</taxon>
        <taxon>Actinomycetes</taxon>
        <taxon>Propionibacteriales</taxon>
        <taxon>Propionibacteriaceae</taxon>
        <taxon>Microlunatus</taxon>
    </lineage>
</organism>
<dbReference type="InterPro" id="IPR002912">
    <property type="entry name" value="ACT_dom"/>
</dbReference>
<dbReference type="EMBL" id="BMMZ01000002">
    <property type="protein sequence ID" value="GGL54974.1"/>
    <property type="molecule type" value="Genomic_DNA"/>
</dbReference>
<feature type="domain" description="ACT" evidence="1">
    <location>
        <begin position="3"/>
        <end position="76"/>
    </location>
</feature>
<evidence type="ECO:0000313" key="3">
    <source>
        <dbReference type="Proteomes" id="UP000613840"/>
    </source>
</evidence>
<proteinExistence type="predicted"/>
<comment type="caution">
    <text evidence="2">The sequence shown here is derived from an EMBL/GenBank/DDBJ whole genome shotgun (WGS) entry which is preliminary data.</text>
</comment>
<dbReference type="AlphaFoldDB" id="A0A917S3J0"/>
<protein>
    <submittedName>
        <fullName evidence="2">Amino acid-binding protein</fullName>
    </submittedName>
</protein>
<sequence>MFLMRVSLPDVPGSLGAVATAMGSVGADILAVEIVEKHEGAAIDDFVVGLPPDGLPDALISVCQGLGGVTVEWISRYPEGGGLQSDLETLERMTTDPEHAAETLVSSAPAVFRSQWAVLVSVLADGRAVATYSTPMAPDLDTDHLKELAPFDETHRLDLPGDWLPGYGDSVGVVSPLGEGQAIVIGRLGGPTYLDSEVARLRHLARLA</sequence>
<dbReference type="PROSITE" id="PS51671">
    <property type="entry name" value="ACT"/>
    <property type="match status" value="1"/>
</dbReference>
<reference evidence="2" key="1">
    <citation type="journal article" date="2014" name="Int. J. Syst. Evol. Microbiol.">
        <title>Complete genome sequence of Corynebacterium casei LMG S-19264T (=DSM 44701T), isolated from a smear-ripened cheese.</title>
        <authorList>
            <consortium name="US DOE Joint Genome Institute (JGI-PGF)"/>
            <person name="Walter F."/>
            <person name="Albersmeier A."/>
            <person name="Kalinowski J."/>
            <person name="Ruckert C."/>
        </authorList>
    </citation>
    <scope>NUCLEOTIDE SEQUENCE</scope>
    <source>
        <strain evidence="2">CGMCC 4.7306</strain>
    </source>
</reference>
<dbReference type="InterPro" id="IPR045865">
    <property type="entry name" value="ACT-like_dom_sf"/>
</dbReference>
<dbReference type="Proteomes" id="UP000613840">
    <property type="component" value="Unassembled WGS sequence"/>
</dbReference>